<dbReference type="InterPro" id="IPR005467">
    <property type="entry name" value="His_kinase_dom"/>
</dbReference>
<evidence type="ECO:0000256" key="5">
    <source>
        <dbReference type="ARBA" id="ARBA00022679"/>
    </source>
</evidence>
<keyword evidence="4" id="KW-0597">Phosphoprotein</keyword>
<dbReference type="EMBL" id="RHFF01000015">
    <property type="protein sequence ID" value="TGD37620.1"/>
    <property type="molecule type" value="Genomic_DNA"/>
</dbReference>
<evidence type="ECO:0000313" key="21">
    <source>
        <dbReference type="Proteomes" id="UP000297736"/>
    </source>
</evidence>
<evidence type="ECO:0000256" key="1">
    <source>
        <dbReference type="ARBA" id="ARBA00000085"/>
    </source>
</evidence>
<dbReference type="FunFam" id="1.10.287.130:FF:000001">
    <property type="entry name" value="Two-component sensor histidine kinase"/>
    <property type="match status" value="1"/>
</dbReference>
<sequence>MTATTTATTATTMMMAMMTTTERRIRMTVQNRLTIAVAILSVLALTVVGLVLYTVEANNVEGRNSASMTQEIAEMRSFAQNGVDPETGERFTSVDQILTQFLAQNRPDEDETLFAFLTDGRVLYQGDPNSAVNRSQEFEEAVAGVSADGGEIKLTIDGDEYEGYVLPITSGPGGNAPAGNASAGDSAGGTNSGTANGPGSFVVVHNVTASHTDLTHVMQIYIIVALAAALLISGISLVLARKLLAPVTELRQTAQSISGGDLSSRITTRGHDDIAELGRTFNDMLDRLEASFETQRRFLDDVGHELRTPLTILSGHLETMDSSDVDDVDETRTMLLDETDRMARLVEELLILARSRRPDFVRPEQVDVPSLLNESLAKAKGLGQRDWRIETPPAIVLTGDRQRLTQALLQLASNAVEHTEEDQSITFGARVVDDNVHIWVRDEGSGVPDEIAADVFERFSRGSTEGHGFGLGLSIIRAIAEAHGGTVVLDHVSRGAQFRMILPKGPQ</sequence>
<dbReference type="PANTHER" id="PTHR45436:SF5">
    <property type="entry name" value="SENSOR HISTIDINE KINASE TRCS"/>
    <property type="match status" value="1"/>
</dbReference>
<name>A0A2A3ZQL7_BREAU</name>
<dbReference type="SUPFAM" id="SSF55874">
    <property type="entry name" value="ATPase domain of HSP90 chaperone/DNA topoisomerase II/histidine kinase"/>
    <property type="match status" value="1"/>
</dbReference>
<dbReference type="SMART" id="SM00387">
    <property type="entry name" value="HATPase_c"/>
    <property type="match status" value="1"/>
</dbReference>
<dbReference type="SMART" id="SM00304">
    <property type="entry name" value="HAMP"/>
    <property type="match status" value="1"/>
</dbReference>
<reference evidence="17 21" key="3">
    <citation type="submission" date="2018-10" db="EMBL/GenBank/DDBJ databases">
        <title>Brevibacterium genomes from Austrain hard cheese rinds.</title>
        <authorList>
            <person name="Anast J.M."/>
            <person name="Dzieciol M."/>
            <person name="Schultz D.L."/>
            <person name="Mann E."/>
            <person name="Wagner M."/>
            <person name="Schmitz-Esser S."/>
        </authorList>
    </citation>
    <scope>NUCLEOTIDE SEQUENCE [LARGE SCALE GENOMIC DNA]</scope>
    <source>
        <strain evidence="17 21">L261</strain>
    </source>
</reference>
<dbReference type="Pfam" id="PF00512">
    <property type="entry name" value="HisKA"/>
    <property type="match status" value="1"/>
</dbReference>
<feature type="domain" description="Histidine kinase" evidence="12">
    <location>
        <begin position="301"/>
        <end position="506"/>
    </location>
</feature>
<dbReference type="InterPro" id="IPR036890">
    <property type="entry name" value="HATPase_C_sf"/>
</dbReference>
<dbReference type="Gene3D" id="1.10.287.130">
    <property type="match status" value="1"/>
</dbReference>
<evidence type="ECO:0000313" key="17">
    <source>
        <dbReference type="EMBL" id="TGD37620.1"/>
    </source>
</evidence>
<evidence type="ECO:0000313" key="20">
    <source>
        <dbReference type="Proteomes" id="UP000282731"/>
    </source>
</evidence>
<comment type="catalytic activity">
    <reaction evidence="1">
        <text>ATP + protein L-histidine = ADP + protein N-phospho-L-histidine.</text>
        <dbReference type="EC" id="2.7.13.3"/>
    </reaction>
</comment>
<evidence type="ECO:0000256" key="9">
    <source>
        <dbReference type="ARBA" id="ARBA00023012"/>
    </source>
</evidence>
<reference evidence="18 19" key="1">
    <citation type="journal article" date="2017" name="Elife">
        <title>Extensive horizontal gene transfer in cheese-associated bacteria.</title>
        <authorList>
            <person name="Bonham K.S."/>
            <person name="Wolfe B.E."/>
            <person name="Dutton R.J."/>
        </authorList>
    </citation>
    <scope>NUCLEOTIDE SEQUENCE [LARGE SCALE GENOMIC DNA]</scope>
    <source>
        <strain evidence="16 19">738_8</strain>
        <strain evidence="15 18">947_7</strain>
    </source>
</reference>
<protein>
    <recommendedName>
        <fullName evidence="3">histidine kinase</fullName>
        <ecNumber evidence="3">2.7.13.3</ecNumber>
    </recommendedName>
</protein>
<keyword evidence="7 16" id="KW-0418">Kinase</keyword>
<evidence type="ECO:0000313" key="18">
    <source>
        <dbReference type="Proteomes" id="UP000217564"/>
    </source>
</evidence>
<dbReference type="EMBL" id="NRGP01000011">
    <property type="protein sequence ID" value="PCC47023.1"/>
    <property type="molecule type" value="Genomic_DNA"/>
</dbReference>
<dbReference type="SUPFAM" id="SSF158472">
    <property type="entry name" value="HAMP domain-like"/>
    <property type="match status" value="1"/>
</dbReference>
<evidence type="ECO:0000256" key="3">
    <source>
        <dbReference type="ARBA" id="ARBA00012438"/>
    </source>
</evidence>
<reference evidence="14 20" key="2">
    <citation type="submission" date="2017-12" db="EMBL/GenBank/DDBJ databases">
        <authorList>
            <person name="Levesque S."/>
        </authorList>
    </citation>
    <scope>NUCLEOTIDE SEQUENCE [LARGE SCALE GENOMIC DNA]</scope>
    <source>
        <strain evidence="14 20">SMQ-1420</strain>
    </source>
</reference>
<dbReference type="GO" id="GO:0000155">
    <property type="term" value="F:phosphorelay sensor kinase activity"/>
    <property type="evidence" value="ECO:0007669"/>
    <property type="project" value="InterPro"/>
</dbReference>
<dbReference type="InterPro" id="IPR050428">
    <property type="entry name" value="TCS_sensor_his_kinase"/>
</dbReference>
<dbReference type="GO" id="GO:0005886">
    <property type="term" value="C:plasma membrane"/>
    <property type="evidence" value="ECO:0007669"/>
    <property type="project" value="UniProtKB-SubCell"/>
</dbReference>
<dbReference type="CDD" id="cd00082">
    <property type="entry name" value="HisKA"/>
    <property type="match status" value="1"/>
</dbReference>
<dbReference type="Proteomes" id="UP000282731">
    <property type="component" value="Chromosome"/>
</dbReference>
<accession>A0A2A3ZQL7</accession>
<dbReference type="InterPro" id="IPR003661">
    <property type="entry name" value="HisK_dim/P_dom"/>
</dbReference>
<evidence type="ECO:0000259" key="13">
    <source>
        <dbReference type="PROSITE" id="PS50885"/>
    </source>
</evidence>
<organism evidence="16 19">
    <name type="scientific">Brevibacterium aurantiacum</name>
    <dbReference type="NCBI Taxonomy" id="273384"/>
    <lineage>
        <taxon>Bacteria</taxon>
        <taxon>Bacillati</taxon>
        <taxon>Actinomycetota</taxon>
        <taxon>Actinomycetes</taxon>
        <taxon>Micrococcales</taxon>
        <taxon>Brevibacteriaceae</taxon>
        <taxon>Brevibacterium</taxon>
    </lineage>
</organism>
<gene>
    <name evidence="16" type="ORF">CIK59_08560</name>
    <name evidence="15" type="ORF">CIK64_07935</name>
    <name evidence="14" type="ORF">CXR27_17220</name>
    <name evidence="17" type="ORF">EB834_15055</name>
</gene>
<feature type="transmembrane region" description="Helical" evidence="11">
    <location>
        <begin position="220"/>
        <end position="240"/>
    </location>
</feature>
<evidence type="ECO:0000256" key="7">
    <source>
        <dbReference type="ARBA" id="ARBA00022777"/>
    </source>
</evidence>
<dbReference type="Gene3D" id="6.10.340.10">
    <property type="match status" value="1"/>
</dbReference>
<dbReference type="PANTHER" id="PTHR45436">
    <property type="entry name" value="SENSOR HISTIDINE KINASE YKOH"/>
    <property type="match status" value="1"/>
</dbReference>
<evidence type="ECO:0000313" key="14">
    <source>
        <dbReference type="EMBL" id="AZT98532.1"/>
    </source>
</evidence>
<dbReference type="PRINTS" id="PR00344">
    <property type="entry name" value="BCTRLSENSOR"/>
</dbReference>
<dbReference type="InterPro" id="IPR036097">
    <property type="entry name" value="HisK_dim/P_sf"/>
</dbReference>
<dbReference type="SMART" id="SM00388">
    <property type="entry name" value="HisKA"/>
    <property type="match status" value="1"/>
</dbReference>
<dbReference type="Proteomes" id="UP000297736">
    <property type="component" value="Unassembled WGS sequence"/>
</dbReference>
<dbReference type="PROSITE" id="PS50885">
    <property type="entry name" value="HAMP"/>
    <property type="match status" value="1"/>
</dbReference>
<keyword evidence="8 11" id="KW-1133">Transmembrane helix</keyword>
<dbReference type="InterPro" id="IPR003660">
    <property type="entry name" value="HAMP_dom"/>
</dbReference>
<evidence type="ECO:0000256" key="4">
    <source>
        <dbReference type="ARBA" id="ARBA00022553"/>
    </source>
</evidence>
<dbReference type="EMBL" id="CP025334">
    <property type="protein sequence ID" value="AZT98532.1"/>
    <property type="molecule type" value="Genomic_DNA"/>
</dbReference>
<dbReference type="SUPFAM" id="SSF47384">
    <property type="entry name" value="Homodimeric domain of signal transducing histidine kinase"/>
    <property type="match status" value="1"/>
</dbReference>
<keyword evidence="5" id="KW-0808">Transferase</keyword>
<evidence type="ECO:0000259" key="12">
    <source>
        <dbReference type="PROSITE" id="PS50109"/>
    </source>
</evidence>
<evidence type="ECO:0000313" key="19">
    <source>
        <dbReference type="Proteomes" id="UP000217881"/>
    </source>
</evidence>
<dbReference type="EC" id="2.7.13.3" evidence="3"/>
<evidence type="ECO:0000256" key="11">
    <source>
        <dbReference type="SAM" id="Phobius"/>
    </source>
</evidence>
<evidence type="ECO:0000313" key="16">
    <source>
        <dbReference type="EMBL" id="PCC53827.1"/>
    </source>
</evidence>
<keyword evidence="6 11" id="KW-0812">Transmembrane</keyword>
<dbReference type="Pfam" id="PF00672">
    <property type="entry name" value="HAMP"/>
    <property type="match status" value="1"/>
</dbReference>
<keyword evidence="9" id="KW-0902">Two-component regulatory system</keyword>
<dbReference type="AlphaFoldDB" id="A0A2A3ZQL7"/>
<evidence type="ECO:0000256" key="8">
    <source>
        <dbReference type="ARBA" id="ARBA00022989"/>
    </source>
</evidence>
<dbReference type="Gene3D" id="3.30.565.10">
    <property type="entry name" value="Histidine kinase-like ATPase, C-terminal domain"/>
    <property type="match status" value="1"/>
</dbReference>
<evidence type="ECO:0000256" key="6">
    <source>
        <dbReference type="ARBA" id="ARBA00022692"/>
    </source>
</evidence>
<dbReference type="CDD" id="cd06225">
    <property type="entry name" value="HAMP"/>
    <property type="match status" value="1"/>
</dbReference>
<feature type="domain" description="HAMP" evidence="13">
    <location>
        <begin position="241"/>
        <end position="293"/>
    </location>
</feature>
<proteinExistence type="predicted"/>
<dbReference type="InterPro" id="IPR003594">
    <property type="entry name" value="HATPase_dom"/>
</dbReference>
<keyword evidence="10 11" id="KW-0472">Membrane</keyword>
<dbReference type="Pfam" id="PF02518">
    <property type="entry name" value="HATPase_c"/>
    <property type="match status" value="1"/>
</dbReference>
<dbReference type="CDD" id="cd00075">
    <property type="entry name" value="HATPase"/>
    <property type="match status" value="1"/>
</dbReference>
<dbReference type="EMBL" id="NRHA01000011">
    <property type="protein sequence ID" value="PCC53827.1"/>
    <property type="molecule type" value="Genomic_DNA"/>
</dbReference>
<dbReference type="PROSITE" id="PS50109">
    <property type="entry name" value="HIS_KIN"/>
    <property type="match status" value="1"/>
</dbReference>
<dbReference type="InterPro" id="IPR004358">
    <property type="entry name" value="Sig_transdc_His_kin-like_C"/>
</dbReference>
<evidence type="ECO:0000256" key="10">
    <source>
        <dbReference type="ARBA" id="ARBA00023136"/>
    </source>
</evidence>
<dbReference type="Proteomes" id="UP000217564">
    <property type="component" value="Unassembled WGS sequence"/>
</dbReference>
<reference evidence="14 20" key="4">
    <citation type="submission" date="2019-01" db="EMBL/GenBank/DDBJ databases">
        <title>Comparative genomic analysis of Brevibacterium aurantiacum sheds light on its evolution and its adaptation to smear-ripened cheeses.</title>
        <authorList>
            <person name="Moineau S."/>
        </authorList>
    </citation>
    <scope>NUCLEOTIDE SEQUENCE [LARGE SCALE GENOMIC DNA]</scope>
    <source>
        <strain evidence="14 20">SMQ-1420</strain>
    </source>
</reference>
<comment type="subcellular location">
    <subcellularLocation>
        <location evidence="2">Cell membrane</location>
    </subcellularLocation>
</comment>
<evidence type="ECO:0000256" key="2">
    <source>
        <dbReference type="ARBA" id="ARBA00004236"/>
    </source>
</evidence>
<evidence type="ECO:0000313" key="15">
    <source>
        <dbReference type="EMBL" id="PCC47023.1"/>
    </source>
</evidence>
<dbReference type="Proteomes" id="UP000217881">
    <property type="component" value="Unassembled WGS sequence"/>
</dbReference>